<dbReference type="PANTHER" id="PTHR43240">
    <property type="entry name" value="1,4-DIHYDROXY-2-NAPHTHOYL-COA THIOESTERASE 1"/>
    <property type="match status" value="1"/>
</dbReference>
<dbReference type="InterPro" id="IPR029069">
    <property type="entry name" value="HotDog_dom_sf"/>
</dbReference>
<dbReference type="CDD" id="cd03443">
    <property type="entry name" value="PaaI_thioesterase"/>
    <property type="match status" value="1"/>
</dbReference>
<evidence type="ECO:0000256" key="2">
    <source>
        <dbReference type="ARBA" id="ARBA00022801"/>
    </source>
</evidence>
<proteinExistence type="inferred from homology"/>
<evidence type="ECO:0000256" key="3">
    <source>
        <dbReference type="SAM" id="MobiDB-lite"/>
    </source>
</evidence>
<accession>A0ABS5F129</accession>
<dbReference type="NCBIfam" id="TIGR00369">
    <property type="entry name" value="unchar_dom_1"/>
    <property type="match status" value="1"/>
</dbReference>
<sequence>MSEPASLWRRPATPDAINARMPGTTPGLLGIRITAVTEAGLEAEMPVDERHIQPAGILHGGVSVVLSETLGSLAATCASPPGQMVVGLEVNANHLAVVPKGQVVTATCRPLHVGRSTQVWQTEIRRADGKLACVSRLTAAVMDPPSKG</sequence>
<dbReference type="Proteomes" id="UP001196870">
    <property type="component" value="Unassembled WGS sequence"/>
</dbReference>
<dbReference type="EMBL" id="JAAGBB010000021">
    <property type="protein sequence ID" value="MBR0666235.1"/>
    <property type="molecule type" value="Genomic_DNA"/>
</dbReference>
<feature type="region of interest" description="Disordered" evidence="3">
    <location>
        <begin position="1"/>
        <end position="21"/>
    </location>
</feature>
<reference evidence="6" key="1">
    <citation type="journal article" date="2021" name="Syst. Appl. Microbiol.">
        <title>Roseomonas hellenica sp. nov., isolated from roots of wild-growing Alkanna tinctoria.</title>
        <authorList>
            <person name="Rat A."/>
            <person name="Naranjo H.D."/>
            <person name="Lebbe L."/>
            <person name="Cnockaert M."/>
            <person name="Krigas N."/>
            <person name="Grigoriadou K."/>
            <person name="Maloupa E."/>
            <person name="Willems A."/>
        </authorList>
    </citation>
    <scope>NUCLEOTIDE SEQUENCE [LARGE SCALE GENOMIC DNA]</scope>
    <source>
        <strain evidence="6">LMG 31523</strain>
    </source>
</reference>
<comment type="caution">
    <text evidence="5">The sequence shown here is derived from an EMBL/GenBank/DDBJ whole genome shotgun (WGS) entry which is preliminary data.</text>
</comment>
<dbReference type="Pfam" id="PF03061">
    <property type="entry name" value="4HBT"/>
    <property type="match status" value="1"/>
</dbReference>
<evidence type="ECO:0000256" key="1">
    <source>
        <dbReference type="ARBA" id="ARBA00008324"/>
    </source>
</evidence>
<dbReference type="SUPFAM" id="SSF54637">
    <property type="entry name" value="Thioesterase/thiol ester dehydrase-isomerase"/>
    <property type="match status" value="1"/>
</dbReference>
<gene>
    <name evidence="5" type="ORF">GXW71_17875</name>
</gene>
<dbReference type="InterPro" id="IPR006683">
    <property type="entry name" value="Thioestr_dom"/>
</dbReference>
<dbReference type="RefSeq" id="WP_211853909.1">
    <property type="nucleotide sequence ID" value="NZ_JAAGBB010000021.1"/>
</dbReference>
<protein>
    <submittedName>
        <fullName evidence="5">Hotdog fold thioesterase</fullName>
    </submittedName>
</protein>
<organism evidence="5 6">
    <name type="scientific">Plastoroseomonas hellenica</name>
    <dbReference type="NCBI Taxonomy" id="2687306"/>
    <lineage>
        <taxon>Bacteria</taxon>
        <taxon>Pseudomonadati</taxon>
        <taxon>Pseudomonadota</taxon>
        <taxon>Alphaproteobacteria</taxon>
        <taxon>Acetobacterales</taxon>
        <taxon>Acetobacteraceae</taxon>
        <taxon>Plastoroseomonas</taxon>
    </lineage>
</organism>
<dbReference type="Gene3D" id="3.10.129.10">
    <property type="entry name" value="Hotdog Thioesterase"/>
    <property type="match status" value="1"/>
</dbReference>
<dbReference type="PANTHER" id="PTHR43240:SF5">
    <property type="entry name" value="1,4-DIHYDROXY-2-NAPHTHOYL-COA THIOESTERASE 1"/>
    <property type="match status" value="1"/>
</dbReference>
<keyword evidence="6" id="KW-1185">Reference proteome</keyword>
<evidence type="ECO:0000313" key="6">
    <source>
        <dbReference type="Proteomes" id="UP001196870"/>
    </source>
</evidence>
<feature type="domain" description="Thioesterase" evidence="4">
    <location>
        <begin position="56"/>
        <end position="133"/>
    </location>
</feature>
<comment type="similarity">
    <text evidence="1">Belongs to the thioesterase PaaI family.</text>
</comment>
<name>A0ABS5F129_9PROT</name>
<dbReference type="InterPro" id="IPR003736">
    <property type="entry name" value="PAAI_dom"/>
</dbReference>
<evidence type="ECO:0000259" key="4">
    <source>
        <dbReference type="Pfam" id="PF03061"/>
    </source>
</evidence>
<keyword evidence="2" id="KW-0378">Hydrolase</keyword>
<evidence type="ECO:0000313" key="5">
    <source>
        <dbReference type="EMBL" id="MBR0666235.1"/>
    </source>
</evidence>